<proteinExistence type="inferred from homology"/>
<dbReference type="GO" id="GO:0003713">
    <property type="term" value="F:transcription coactivator activity"/>
    <property type="evidence" value="ECO:0007669"/>
    <property type="project" value="TreeGrafter"/>
</dbReference>
<dbReference type="GO" id="GO:0046982">
    <property type="term" value="F:protein heterodimerization activity"/>
    <property type="evidence" value="ECO:0007669"/>
    <property type="project" value="InterPro"/>
</dbReference>
<reference evidence="7" key="1">
    <citation type="submission" date="2020-04" db="EMBL/GenBank/DDBJ databases">
        <authorList>
            <person name="Alioto T."/>
            <person name="Alioto T."/>
            <person name="Gomez Garrido J."/>
        </authorList>
    </citation>
    <scope>NUCLEOTIDE SEQUENCE</scope>
    <source>
        <strain evidence="7">A484AB</strain>
    </source>
</reference>
<protein>
    <submittedName>
        <fullName evidence="7">Transcription initiation factor TFIID subunit 9B-like</fullName>
    </submittedName>
</protein>
<dbReference type="EMBL" id="CACRXK020030244">
    <property type="protein sequence ID" value="CAB4042503.1"/>
    <property type="molecule type" value="Genomic_DNA"/>
</dbReference>
<keyword evidence="3" id="KW-0805">Transcription regulation</keyword>
<keyword evidence="8" id="KW-1185">Reference proteome</keyword>
<gene>
    <name evidence="7" type="ORF">PACLA_8A065073</name>
</gene>
<evidence type="ECO:0000256" key="1">
    <source>
        <dbReference type="ARBA" id="ARBA00004123"/>
    </source>
</evidence>
<evidence type="ECO:0000256" key="3">
    <source>
        <dbReference type="ARBA" id="ARBA00023015"/>
    </source>
</evidence>
<evidence type="ECO:0000313" key="8">
    <source>
        <dbReference type="Proteomes" id="UP001152795"/>
    </source>
</evidence>
<sequence length="51" mass="5740">MASGESSTNGKEDSAKSTPRDARAMKAILKEMGVEDYEPRVINQMLEFTYR</sequence>
<feature type="non-terminal residue" evidence="7">
    <location>
        <position position="51"/>
    </location>
</feature>
<dbReference type="GO" id="GO:0051123">
    <property type="term" value="P:RNA polymerase II preinitiation complex assembly"/>
    <property type="evidence" value="ECO:0007669"/>
    <property type="project" value="TreeGrafter"/>
</dbReference>
<accession>A0A7D9M7E0</accession>
<comment type="similarity">
    <text evidence="2">Belongs to the TAF9 family.</text>
</comment>
<dbReference type="OrthoDB" id="341924at2759"/>
<dbReference type="GO" id="GO:0016251">
    <property type="term" value="F:RNA polymerase II general transcription initiation factor activity"/>
    <property type="evidence" value="ECO:0007669"/>
    <property type="project" value="TreeGrafter"/>
</dbReference>
<name>A0A7D9M7E0_PARCT</name>
<keyword evidence="5" id="KW-0539">Nucleus</keyword>
<evidence type="ECO:0000256" key="2">
    <source>
        <dbReference type="ARBA" id="ARBA00007646"/>
    </source>
</evidence>
<evidence type="ECO:0000256" key="5">
    <source>
        <dbReference type="ARBA" id="ARBA00023242"/>
    </source>
</evidence>
<comment type="subcellular location">
    <subcellularLocation>
        <location evidence="1">Nucleus</location>
    </subcellularLocation>
</comment>
<dbReference type="Gene3D" id="1.10.20.10">
    <property type="entry name" value="Histone, subunit A"/>
    <property type="match status" value="1"/>
</dbReference>
<evidence type="ECO:0000256" key="6">
    <source>
        <dbReference type="SAM" id="MobiDB-lite"/>
    </source>
</evidence>
<dbReference type="Pfam" id="PF02291">
    <property type="entry name" value="TFIID-31kDa"/>
    <property type="match status" value="1"/>
</dbReference>
<dbReference type="SUPFAM" id="SSF47113">
    <property type="entry name" value="Histone-fold"/>
    <property type="match status" value="1"/>
</dbReference>
<dbReference type="InterPro" id="IPR051431">
    <property type="entry name" value="TFIID_subunit_9"/>
</dbReference>
<evidence type="ECO:0000256" key="4">
    <source>
        <dbReference type="ARBA" id="ARBA00023163"/>
    </source>
</evidence>
<dbReference type="InterPro" id="IPR009072">
    <property type="entry name" value="Histone-fold"/>
</dbReference>
<feature type="region of interest" description="Disordered" evidence="6">
    <location>
        <begin position="1"/>
        <end position="22"/>
    </location>
</feature>
<dbReference type="GO" id="GO:0005669">
    <property type="term" value="C:transcription factor TFIID complex"/>
    <property type="evidence" value="ECO:0007669"/>
    <property type="project" value="TreeGrafter"/>
</dbReference>
<dbReference type="PANTHER" id="PTHR48068:SF4">
    <property type="entry name" value="TATA-BOX BINDING PROTEIN ASSOCIATED FACTOR 9"/>
    <property type="match status" value="1"/>
</dbReference>
<dbReference type="InterPro" id="IPR003162">
    <property type="entry name" value="TFIID-31"/>
</dbReference>
<dbReference type="AlphaFoldDB" id="A0A7D9M7E0"/>
<organism evidence="7 8">
    <name type="scientific">Paramuricea clavata</name>
    <name type="common">Red gorgonian</name>
    <name type="synonym">Violescent sea-whip</name>
    <dbReference type="NCBI Taxonomy" id="317549"/>
    <lineage>
        <taxon>Eukaryota</taxon>
        <taxon>Metazoa</taxon>
        <taxon>Cnidaria</taxon>
        <taxon>Anthozoa</taxon>
        <taxon>Octocorallia</taxon>
        <taxon>Malacalcyonacea</taxon>
        <taxon>Plexauridae</taxon>
        <taxon>Paramuricea</taxon>
    </lineage>
</organism>
<dbReference type="Proteomes" id="UP001152795">
    <property type="component" value="Unassembled WGS sequence"/>
</dbReference>
<comment type="caution">
    <text evidence="7">The sequence shown here is derived from an EMBL/GenBank/DDBJ whole genome shotgun (WGS) entry which is preliminary data.</text>
</comment>
<evidence type="ECO:0000313" key="7">
    <source>
        <dbReference type="EMBL" id="CAB4042503.1"/>
    </source>
</evidence>
<dbReference type="PANTHER" id="PTHR48068">
    <property type="entry name" value="TAF9 RNA POLYMERASE II, TATA BOX-BINDING PROTEIN (TBP)-ASSOCIATED FACTOR"/>
    <property type="match status" value="1"/>
</dbReference>
<dbReference type="GO" id="GO:0000124">
    <property type="term" value="C:SAGA complex"/>
    <property type="evidence" value="ECO:0007669"/>
    <property type="project" value="TreeGrafter"/>
</dbReference>
<feature type="compositionally biased region" description="Basic and acidic residues" evidence="6">
    <location>
        <begin position="10"/>
        <end position="22"/>
    </location>
</feature>
<keyword evidence="4" id="KW-0804">Transcription</keyword>